<dbReference type="OrthoDB" id="6198067at2"/>
<accession>A0A6P1TAH6</accession>
<sequence length="111" mass="12394">MSQEHRIELVENYVCTVSVAGNCGGYFMWQKGLTEQTGSKDGIYFEYNDQINGGYNTASHCVVESTGLRVTLVSTEIIFLEFPKNFSQLKELATALKMVYAECEGALEFSI</sequence>
<dbReference type="AlphaFoldDB" id="A0A6P1TAH6"/>
<evidence type="ECO:0000313" key="2">
    <source>
        <dbReference type="EMBL" id="QHQ38600.1"/>
    </source>
</evidence>
<evidence type="ECO:0000313" key="4">
    <source>
        <dbReference type="Proteomes" id="UP000563601"/>
    </source>
</evidence>
<reference evidence="1 4" key="2">
    <citation type="submission" date="2020-08" db="EMBL/GenBank/DDBJ databases">
        <title>Genomic Encyclopedia of Type Strains, Phase IV (KMG-IV): sequencing the most valuable type-strain genomes for metagenomic binning, comparative biology and taxonomic classification.</title>
        <authorList>
            <person name="Goeker M."/>
        </authorList>
    </citation>
    <scope>NUCLEOTIDE SEQUENCE [LARGE SCALE GENOMIC DNA]</scope>
    <source>
        <strain evidence="1 4">DSM 11525</strain>
    </source>
</reference>
<keyword evidence="3" id="KW-1185">Reference proteome</keyword>
<dbReference type="Proteomes" id="UP000563601">
    <property type="component" value="Unassembled WGS sequence"/>
</dbReference>
<organism evidence="1 4">
    <name type="scientific">Microbulbifer hydrolyticus</name>
    <dbReference type="NCBI Taxonomy" id="48074"/>
    <lineage>
        <taxon>Bacteria</taxon>
        <taxon>Pseudomonadati</taxon>
        <taxon>Pseudomonadota</taxon>
        <taxon>Gammaproteobacteria</taxon>
        <taxon>Cellvibrionales</taxon>
        <taxon>Microbulbiferaceae</taxon>
        <taxon>Microbulbifer</taxon>
    </lineage>
</organism>
<proteinExistence type="predicted"/>
<protein>
    <submittedName>
        <fullName evidence="1">Uncharacterized protein</fullName>
    </submittedName>
</protein>
<evidence type="ECO:0000313" key="1">
    <source>
        <dbReference type="EMBL" id="MBB5213316.1"/>
    </source>
</evidence>
<dbReference type="EMBL" id="CP047491">
    <property type="protein sequence ID" value="QHQ38600.1"/>
    <property type="molecule type" value="Genomic_DNA"/>
</dbReference>
<name>A0A6P1TAH6_9GAMM</name>
<dbReference type="EMBL" id="JACHHR010000011">
    <property type="protein sequence ID" value="MBB5213316.1"/>
    <property type="molecule type" value="Genomic_DNA"/>
</dbReference>
<reference evidence="2 3" key="1">
    <citation type="submission" date="2020-01" db="EMBL/GenBank/DDBJ databases">
        <title>The possibility of degradation of plastic by Microbulbifer hydrolyticus IRE-31.</title>
        <authorList>
            <person name="Liu L."/>
        </authorList>
    </citation>
    <scope>NUCLEOTIDE SEQUENCE [LARGE SCALE GENOMIC DNA]</scope>
    <source>
        <strain evidence="2 3">IRE-31</strain>
    </source>
</reference>
<dbReference type="Proteomes" id="UP000464675">
    <property type="component" value="Chromosome"/>
</dbReference>
<gene>
    <name evidence="2" type="ORF">GTQ55_06100</name>
    <name evidence="1" type="ORF">HNQ53_003568</name>
</gene>
<dbReference type="RefSeq" id="WP_161857931.1">
    <property type="nucleotide sequence ID" value="NZ_CP047491.1"/>
</dbReference>
<evidence type="ECO:0000313" key="3">
    <source>
        <dbReference type="Proteomes" id="UP000464675"/>
    </source>
</evidence>